<name>A0A166T1I9_COLIC</name>
<evidence type="ECO:0000313" key="2">
    <source>
        <dbReference type="EMBL" id="KZL71442.1"/>
    </source>
</evidence>
<sequence>MPHLGVSHDPAARRVLVTSQSASSKEHRSGNPGGHSKSRSVPCCVLNPARLGNTNRLSFTCSRNKRRTCQVRVLSQSAKQGLPNNLESGGVVGIRNEGVSWRWAALGLTWGVARAGPVVAMLQAKAISSRTILNYVNYQVQ</sequence>
<dbReference type="Proteomes" id="UP000076584">
    <property type="component" value="Unassembled WGS sequence"/>
</dbReference>
<dbReference type="AlphaFoldDB" id="A0A166T1I9"/>
<evidence type="ECO:0000313" key="3">
    <source>
        <dbReference type="Proteomes" id="UP000076584"/>
    </source>
</evidence>
<dbReference type="EMBL" id="LFIW01002407">
    <property type="protein sequence ID" value="KZL71442.1"/>
    <property type="molecule type" value="Genomic_DNA"/>
</dbReference>
<accession>A0A166T1I9</accession>
<keyword evidence="3" id="KW-1185">Reference proteome</keyword>
<gene>
    <name evidence="2" type="ORF">CI238_12686</name>
</gene>
<reference evidence="2 3" key="1">
    <citation type="submission" date="2015-06" db="EMBL/GenBank/DDBJ databases">
        <title>Survival trade-offs in plant roots during colonization by closely related pathogenic and mutualistic fungi.</title>
        <authorList>
            <person name="Hacquard S."/>
            <person name="Kracher B."/>
            <person name="Hiruma K."/>
            <person name="Weinman A."/>
            <person name="Muench P."/>
            <person name="Garrido Oter R."/>
            <person name="Ver Loren van Themaat E."/>
            <person name="Dallerey J.-F."/>
            <person name="Damm U."/>
            <person name="Henrissat B."/>
            <person name="Lespinet O."/>
            <person name="Thon M."/>
            <person name="Kemen E."/>
            <person name="McHardy A.C."/>
            <person name="Schulze-Lefert P."/>
            <person name="O'Connell R.J."/>
        </authorList>
    </citation>
    <scope>NUCLEOTIDE SEQUENCE [LARGE SCALE GENOMIC DNA]</scope>
    <source>
        <strain evidence="2 3">MAFF 238704</strain>
    </source>
</reference>
<feature type="region of interest" description="Disordered" evidence="1">
    <location>
        <begin position="1"/>
        <end position="41"/>
    </location>
</feature>
<organism evidence="2 3">
    <name type="scientific">Colletotrichum incanum</name>
    <name type="common">Soybean anthracnose fungus</name>
    <dbReference type="NCBI Taxonomy" id="1573173"/>
    <lineage>
        <taxon>Eukaryota</taxon>
        <taxon>Fungi</taxon>
        <taxon>Dikarya</taxon>
        <taxon>Ascomycota</taxon>
        <taxon>Pezizomycotina</taxon>
        <taxon>Sordariomycetes</taxon>
        <taxon>Hypocreomycetidae</taxon>
        <taxon>Glomerellales</taxon>
        <taxon>Glomerellaceae</taxon>
        <taxon>Colletotrichum</taxon>
        <taxon>Colletotrichum spaethianum species complex</taxon>
    </lineage>
</organism>
<proteinExistence type="predicted"/>
<evidence type="ECO:0000256" key="1">
    <source>
        <dbReference type="SAM" id="MobiDB-lite"/>
    </source>
</evidence>
<protein>
    <submittedName>
        <fullName evidence="2">Uncharacterized protein</fullName>
    </submittedName>
</protein>
<comment type="caution">
    <text evidence="2">The sequence shown here is derived from an EMBL/GenBank/DDBJ whole genome shotgun (WGS) entry which is preliminary data.</text>
</comment>